<dbReference type="GO" id="GO:0016020">
    <property type="term" value="C:membrane"/>
    <property type="evidence" value="ECO:0007669"/>
    <property type="project" value="UniProtKB-SubCell"/>
</dbReference>
<dbReference type="Pfam" id="PF00528">
    <property type="entry name" value="BPD_transp_1"/>
    <property type="match status" value="1"/>
</dbReference>
<name>A0A7C4CZV5_9CREN</name>
<evidence type="ECO:0000256" key="5">
    <source>
        <dbReference type="SAM" id="Phobius"/>
    </source>
</evidence>
<evidence type="ECO:0000256" key="3">
    <source>
        <dbReference type="ARBA" id="ARBA00022989"/>
    </source>
</evidence>
<comment type="subcellular location">
    <subcellularLocation>
        <location evidence="1">Membrane</location>
        <topology evidence="1">Multi-pass membrane protein</topology>
    </subcellularLocation>
</comment>
<evidence type="ECO:0000259" key="6">
    <source>
        <dbReference type="Pfam" id="PF00528"/>
    </source>
</evidence>
<evidence type="ECO:0000256" key="2">
    <source>
        <dbReference type="ARBA" id="ARBA00022692"/>
    </source>
</evidence>
<comment type="caution">
    <text evidence="7">The sequence shown here is derived from an EMBL/GenBank/DDBJ whole genome shotgun (WGS) entry which is preliminary data.</text>
</comment>
<accession>A0A7C4CZV5</accession>
<evidence type="ECO:0000313" key="7">
    <source>
        <dbReference type="EMBL" id="HGM06786.1"/>
    </source>
</evidence>
<gene>
    <name evidence="7" type="ORF">ENU31_00035</name>
</gene>
<dbReference type="PANTHER" id="PTHR43376">
    <property type="entry name" value="OLIGOPEPTIDE TRANSPORT SYSTEM PERMEASE PROTEIN"/>
    <property type="match status" value="1"/>
</dbReference>
<feature type="domain" description="ABC transmembrane type-1" evidence="6">
    <location>
        <begin position="7"/>
        <end position="125"/>
    </location>
</feature>
<dbReference type="AlphaFoldDB" id="A0A7C4CZV5"/>
<dbReference type="GO" id="GO:0055085">
    <property type="term" value="P:transmembrane transport"/>
    <property type="evidence" value="ECO:0007669"/>
    <property type="project" value="InterPro"/>
</dbReference>
<reference evidence="7" key="1">
    <citation type="journal article" date="2020" name="mSystems">
        <title>Genome- and Community-Level Interaction Insights into Carbon Utilization and Element Cycling Functions of Hydrothermarchaeota in Hydrothermal Sediment.</title>
        <authorList>
            <person name="Zhou Z."/>
            <person name="Liu Y."/>
            <person name="Xu W."/>
            <person name="Pan J."/>
            <person name="Luo Z.H."/>
            <person name="Li M."/>
        </authorList>
    </citation>
    <scope>NUCLEOTIDE SEQUENCE [LARGE SCALE GENOMIC DNA]</scope>
    <source>
        <strain evidence="7">SpSt-658</strain>
    </source>
</reference>
<dbReference type="PANTHER" id="PTHR43376:SF1">
    <property type="entry name" value="OLIGOPEPTIDE TRANSPORT SYSTEM PERMEASE PROTEIN"/>
    <property type="match status" value="1"/>
</dbReference>
<keyword evidence="3 5" id="KW-1133">Transmembrane helix</keyword>
<dbReference type="EMBL" id="DTCA01000002">
    <property type="protein sequence ID" value="HGM06786.1"/>
    <property type="molecule type" value="Genomic_DNA"/>
</dbReference>
<evidence type="ECO:0000256" key="4">
    <source>
        <dbReference type="ARBA" id="ARBA00023136"/>
    </source>
</evidence>
<organism evidence="7">
    <name type="scientific">Ignisphaera aggregans</name>
    <dbReference type="NCBI Taxonomy" id="334771"/>
    <lineage>
        <taxon>Archaea</taxon>
        <taxon>Thermoproteota</taxon>
        <taxon>Thermoprotei</taxon>
        <taxon>Desulfurococcales</taxon>
        <taxon>Desulfurococcaceae</taxon>
        <taxon>Ignisphaera</taxon>
    </lineage>
</organism>
<protein>
    <submittedName>
        <fullName evidence="7">ABC transporter permease</fullName>
    </submittedName>
</protein>
<proteinExistence type="predicted"/>
<evidence type="ECO:0000256" key="1">
    <source>
        <dbReference type="ARBA" id="ARBA00004141"/>
    </source>
</evidence>
<dbReference type="InterPro" id="IPR000515">
    <property type="entry name" value="MetI-like"/>
</dbReference>
<sequence>MSLTLTFIIDFLWHYTLPSLALFIINMARWMSSMRIIISAELGSDYIHYSESLGTKDRIVYGYAFRNSLLLQVTGLALSIGGAIAGQALVEAVFSYPGMGYYLQQAIGQIDYPLIQGIFVITIAVTHI</sequence>
<keyword evidence="4 5" id="KW-0472">Membrane</keyword>
<keyword evidence="2 5" id="KW-0812">Transmembrane</keyword>
<feature type="transmembrane region" description="Helical" evidence="5">
    <location>
        <begin position="12"/>
        <end position="31"/>
    </location>
</feature>